<comment type="caution">
    <text evidence="2">The sequence shown here is derived from an EMBL/GenBank/DDBJ whole genome shotgun (WGS) entry which is preliminary data.</text>
</comment>
<gene>
    <name evidence="2" type="ORF">WCD58_05275</name>
</gene>
<accession>A0ABU8LZN2</accession>
<evidence type="ECO:0000256" key="1">
    <source>
        <dbReference type="SAM" id="MobiDB-lite"/>
    </source>
</evidence>
<reference evidence="2 3" key="1">
    <citation type="submission" date="2024-03" db="EMBL/GenBank/DDBJ databases">
        <title>Actinomycetospora sp. OC33-EN07, a novel actinomycete isolated from wild orchid (Aerides multiflora).</title>
        <authorList>
            <person name="Suriyachadkun C."/>
        </authorList>
    </citation>
    <scope>NUCLEOTIDE SEQUENCE [LARGE SCALE GENOMIC DNA]</scope>
    <source>
        <strain evidence="2 3">OC33-EN07</strain>
    </source>
</reference>
<dbReference type="RefSeq" id="WP_337700201.1">
    <property type="nucleotide sequence ID" value="NZ_JBBEGM010000001.1"/>
</dbReference>
<evidence type="ECO:0000313" key="3">
    <source>
        <dbReference type="Proteomes" id="UP001369736"/>
    </source>
</evidence>
<sequence length="205" mass="22065">MTGKTGPTITCSDCGHTWTRAVSTLAPGDTLSFAFDPEIACPSCGAIDRSIRTGDTFSVTEDGSLRKLVSALRPASATGADYRELVQVLEDAVATGATREETAEAVADRSSFAALAAWIKAHPDTRTVTILSLIATVVGIVLANTQQEPEPAPPPVVNVHVHYDEPSVETVRRLVEDELRRREADDERRSAPARPDAPRHPEEPR</sequence>
<feature type="region of interest" description="Disordered" evidence="1">
    <location>
        <begin position="176"/>
        <end position="205"/>
    </location>
</feature>
<dbReference type="EMBL" id="JBBEGM010000001">
    <property type="protein sequence ID" value="MEJ2860554.1"/>
    <property type="molecule type" value="Genomic_DNA"/>
</dbReference>
<dbReference type="Proteomes" id="UP001369736">
    <property type="component" value="Unassembled WGS sequence"/>
</dbReference>
<protein>
    <submittedName>
        <fullName evidence="2">Uncharacterized protein</fullName>
    </submittedName>
</protein>
<proteinExistence type="predicted"/>
<keyword evidence="3" id="KW-1185">Reference proteome</keyword>
<evidence type="ECO:0000313" key="2">
    <source>
        <dbReference type="EMBL" id="MEJ2860554.1"/>
    </source>
</evidence>
<organism evidence="2 3">
    <name type="scientific">Actinomycetospora flava</name>
    <dbReference type="NCBI Taxonomy" id="3129232"/>
    <lineage>
        <taxon>Bacteria</taxon>
        <taxon>Bacillati</taxon>
        <taxon>Actinomycetota</taxon>
        <taxon>Actinomycetes</taxon>
        <taxon>Pseudonocardiales</taxon>
        <taxon>Pseudonocardiaceae</taxon>
        <taxon>Actinomycetospora</taxon>
    </lineage>
</organism>
<name>A0ABU8LZN2_9PSEU</name>